<dbReference type="AlphaFoldDB" id="A0A2A9MMS6"/>
<keyword evidence="5" id="KW-0812">Transmembrane</keyword>
<evidence type="ECO:0000313" key="7">
    <source>
        <dbReference type="Proteomes" id="UP000224006"/>
    </source>
</evidence>
<comment type="similarity">
    <text evidence="1">Belongs to the peptidase S45 family.</text>
</comment>
<dbReference type="InterPro" id="IPR043146">
    <property type="entry name" value="Penicillin_amidase_N_B-knob"/>
</dbReference>
<dbReference type="InterPro" id="IPR002692">
    <property type="entry name" value="S45"/>
</dbReference>
<feature type="compositionally biased region" description="Low complexity" evidence="4">
    <location>
        <begin position="289"/>
        <end position="307"/>
    </location>
</feature>
<keyword evidence="3" id="KW-0865">Zymogen</keyword>
<gene>
    <name evidence="6" type="ORF">BESB_033680</name>
</gene>
<evidence type="ECO:0000256" key="2">
    <source>
        <dbReference type="ARBA" id="ARBA00022801"/>
    </source>
</evidence>
<dbReference type="GO" id="GO:0016811">
    <property type="term" value="F:hydrolase activity, acting on carbon-nitrogen (but not peptide) bonds, in linear amides"/>
    <property type="evidence" value="ECO:0007669"/>
    <property type="project" value="InterPro"/>
</dbReference>
<feature type="transmembrane region" description="Helical" evidence="5">
    <location>
        <begin position="6"/>
        <end position="29"/>
    </location>
</feature>
<keyword evidence="5" id="KW-0472">Membrane</keyword>
<dbReference type="RefSeq" id="XP_029220919.1">
    <property type="nucleotide sequence ID" value="XM_029361954.1"/>
</dbReference>
<dbReference type="PANTHER" id="PTHR34218">
    <property type="entry name" value="PEPTIDASE S45 PENICILLIN AMIDASE"/>
    <property type="match status" value="1"/>
</dbReference>
<feature type="region of interest" description="Disordered" evidence="4">
    <location>
        <begin position="723"/>
        <end position="766"/>
    </location>
</feature>
<keyword evidence="7" id="KW-1185">Reference proteome</keyword>
<evidence type="ECO:0000256" key="3">
    <source>
        <dbReference type="ARBA" id="ARBA00023145"/>
    </source>
</evidence>
<dbReference type="EMBL" id="NWUJ01000002">
    <property type="protein sequence ID" value="PFH36910.1"/>
    <property type="molecule type" value="Genomic_DNA"/>
</dbReference>
<dbReference type="Gene3D" id="1.10.439.10">
    <property type="entry name" value="Penicillin Amidohydrolase, domain 1"/>
    <property type="match status" value="1"/>
</dbReference>
<dbReference type="InterPro" id="IPR023343">
    <property type="entry name" value="Penicillin_amidase_dom1"/>
</dbReference>
<dbReference type="GO" id="GO:0017000">
    <property type="term" value="P:antibiotic biosynthetic process"/>
    <property type="evidence" value="ECO:0007669"/>
    <property type="project" value="InterPro"/>
</dbReference>
<dbReference type="OrthoDB" id="330152at2759"/>
<evidence type="ECO:0000313" key="6">
    <source>
        <dbReference type="EMBL" id="PFH36910.1"/>
    </source>
</evidence>
<sequence length="1093" mass="120134">MAGLHRRILFASGALGILGLAVLFQVYVYTQYPTHRSVNRLLDFLSYLISFAALPVIRQFFTINETFWDQDHELQGLKAGVDVYRDKYGVPYIFGHNVNDVNYVQAFIEYTERPFQLEFLRRLATGQLAETLGEELLSADFISRLLVDREAVEKKLKELAPDALFHIHHLARAWNEAAAKLQARPIEFALLDWQPHTSWTPTEILQVSSTVSFFLNRGFTVDFCRALLKKELRSYWKAFDIRLSDPRIPFVNSEGFFPSLFDQRGVRVAYGSPGPPDDAWARRRPPASPADGGADAQSPSRAAAPAAKAERTAEADGRAEAPRSQTQSQAQQAKHPRGAAQAPRAKRDSGISLGKWGGSNGWAVAGKYSASGHPILAGDPHLEATAPGTSFWLPLFRAVGPSALLTTPPWVADGAKASASAPADSHAAPGDKAAAAQEQPSRLTGAGFVGFATVFIGHNGQTAWTQTVAHTDIEDLFLVKLDGSGEHYFYDGRWVPLRMRVEAIAVRGFEKPVNYLLRYTHHGPLISDAYEELQALLQPDEALAFASAAIRSPPAMGFGPTLNFGKDWRDLLSVSRANPQSEFVTVWATREGDIGASLSGGVPVRAKASDAEGDFRDGSSSAADWNGIITPESLPHVMNPKEGFVASANCQIAPDPDDLLGQVYVPGNRIRRIHERLRDLIRRKKKITVQDMMEMQLDVESINGREFRDYVLRKLLFAFGAPSPGAAPTGTAGTDEATEEAKEGELQEQTKREEAERGRSPPGSLEIEATRQACAKEGLTQSDGDLLADIFRDWDGRMNGDSTAATVYEVWIQWLLQELFKLHNFSDLALFVVAGGGLHSIWLPRTEMLNHWRGNLMRALETGDRVITDVTTPVALLCRGAASALRWLRERYGDARAWRWGSVRARFFTHILGEAVPLLRHSASIGPLSWGGNYGTVRAHHSEPHVLSHETPRESQYTKGLDTPAFRMVVDTGNFSNSFWAFAPGVSGWVGSRHYDDMAQTMEEGQGRWCDHFSFVSGILSRALPRVSRVAPATAIASGVSGCDFFSSEFMVPMLWTDEQIAAAAVTHARFLPAGAKGLEPSSARGARVNVEL</sequence>
<keyword evidence="5" id="KW-1133">Transmembrane helix</keyword>
<name>A0A2A9MMS6_BESBE</name>
<dbReference type="Proteomes" id="UP000224006">
    <property type="component" value="Chromosome II"/>
</dbReference>
<dbReference type="PANTHER" id="PTHR34218:SF3">
    <property type="entry name" value="ACYL-HOMOSERINE LACTONE ACYLASE PVDQ"/>
    <property type="match status" value="1"/>
</dbReference>
<dbReference type="KEGG" id="bbes:BESB_033680"/>
<feature type="compositionally biased region" description="Low complexity" evidence="4">
    <location>
        <begin position="415"/>
        <end position="431"/>
    </location>
</feature>
<protein>
    <submittedName>
        <fullName evidence="6">Penicillin amidase</fullName>
    </submittedName>
</protein>
<feature type="compositionally biased region" description="Basic and acidic residues" evidence="4">
    <location>
        <begin position="739"/>
        <end position="759"/>
    </location>
</feature>
<dbReference type="Gene3D" id="3.60.20.10">
    <property type="entry name" value="Glutamine Phosphoribosylpyrophosphate, subunit 1, domain 1"/>
    <property type="match status" value="2"/>
</dbReference>
<reference evidence="6 7" key="1">
    <citation type="submission" date="2017-09" db="EMBL/GenBank/DDBJ databases">
        <title>Genome sequencing of Besnoitia besnoiti strain Bb-Ger1.</title>
        <authorList>
            <person name="Schares G."/>
            <person name="Venepally P."/>
            <person name="Lorenzi H.A."/>
        </authorList>
    </citation>
    <scope>NUCLEOTIDE SEQUENCE [LARGE SCALE GENOMIC DNA]</scope>
    <source>
        <strain evidence="6 7">Bb-Ger1</strain>
    </source>
</reference>
<dbReference type="GeneID" id="40308349"/>
<feature type="compositionally biased region" description="Polar residues" evidence="4">
    <location>
        <begin position="323"/>
        <end position="332"/>
    </location>
</feature>
<dbReference type="InterPro" id="IPR029055">
    <property type="entry name" value="Ntn_hydrolases_N"/>
</dbReference>
<feature type="compositionally biased region" description="Basic and acidic residues" evidence="4">
    <location>
        <begin position="308"/>
        <end position="321"/>
    </location>
</feature>
<organism evidence="6 7">
    <name type="scientific">Besnoitia besnoiti</name>
    <name type="common">Apicomplexan protozoan</name>
    <dbReference type="NCBI Taxonomy" id="94643"/>
    <lineage>
        <taxon>Eukaryota</taxon>
        <taxon>Sar</taxon>
        <taxon>Alveolata</taxon>
        <taxon>Apicomplexa</taxon>
        <taxon>Conoidasida</taxon>
        <taxon>Coccidia</taxon>
        <taxon>Eucoccidiorida</taxon>
        <taxon>Eimeriorina</taxon>
        <taxon>Sarcocystidae</taxon>
        <taxon>Besnoitia</taxon>
    </lineage>
</organism>
<dbReference type="Pfam" id="PF01804">
    <property type="entry name" value="Penicil_amidase"/>
    <property type="match status" value="1"/>
</dbReference>
<dbReference type="SUPFAM" id="SSF56235">
    <property type="entry name" value="N-terminal nucleophile aminohydrolases (Ntn hydrolases)"/>
    <property type="match status" value="1"/>
</dbReference>
<keyword evidence="2" id="KW-0378">Hydrolase</keyword>
<evidence type="ECO:0000256" key="1">
    <source>
        <dbReference type="ARBA" id="ARBA00006586"/>
    </source>
</evidence>
<feature type="region of interest" description="Disordered" evidence="4">
    <location>
        <begin position="271"/>
        <end position="355"/>
    </location>
</feature>
<evidence type="ECO:0000256" key="5">
    <source>
        <dbReference type="SAM" id="Phobius"/>
    </source>
</evidence>
<comment type="caution">
    <text evidence="6">The sequence shown here is derived from an EMBL/GenBank/DDBJ whole genome shotgun (WGS) entry which is preliminary data.</text>
</comment>
<feature type="compositionally biased region" description="Low complexity" evidence="4">
    <location>
        <begin position="723"/>
        <end position="735"/>
    </location>
</feature>
<feature type="region of interest" description="Disordered" evidence="4">
    <location>
        <begin position="415"/>
        <end position="439"/>
    </location>
</feature>
<evidence type="ECO:0000256" key="4">
    <source>
        <dbReference type="SAM" id="MobiDB-lite"/>
    </source>
</evidence>
<dbReference type="Gene3D" id="2.30.120.10">
    <property type="match status" value="1"/>
</dbReference>
<proteinExistence type="inferred from homology"/>
<dbReference type="VEuPathDB" id="ToxoDB:BESB_033680"/>
<accession>A0A2A9MMS6</accession>